<reference evidence="1" key="1">
    <citation type="submission" date="2020-02" db="EMBL/GenBank/DDBJ databases">
        <title>Genome sequencing of the panga catfish, Pangasius djambal.</title>
        <authorList>
            <person name="Wen M."/>
            <person name="Zahm M."/>
            <person name="Roques C."/>
            <person name="Cabau C."/>
            <person name="Klopp C."/>
            <person name="Donnadieu C."/>
            <person name="Jouanno E."/>
            <person name="Avarre J.-C."/>
            <person name="Campet M."/>
            <person name="Ha T."/>
            <person name="Dugue R."/>
            <person name="Lampietro C."/>
            <person name="Louis A."/>
            <person name="Herpin A."/>
            <person name="Echchiki A."/>
            <person name="Berthelot C."/>
            <person name="Parey E."/>
            <person name="Roest-Crollius H."/>
            <person name="Braasch I."/>
            <person name="Postlethwait J.H."/>
            <person name="Bobe J."/>
            <person name="Montfort J."/>
            <person name="Bouchez O."/>
            <person name="Begum T."/>
            <person name="Schartl M."/>
            <person name="Gustiano R."/>
            <person name="Guiguen Y."/>
        </authorList>
    </citation>
    <scope>NUCLEOTIDE SEQUENCE</scope>
    <source>
        <strain evidence="1">Pdj_M5554</strain>
    </source>
</reference>
<gene>
    <name evidence="1" type="ORF">PDJAM_G00155190</name>
</gene>
<organism evidence="1 2">
    <name type="scientific">Pangasius djambal</name>
    <dbReference type="NCBI Taxonomy" id="1691987"/>
    <lineage>
        <taxon>Eukaryota</taxon>
        <taxon>Metazoa</taxon>
        <taxon>Chordata</taxon>
        <taxon>Craniata</taxon>
        <taxon>Vertebrata</taxon>
        <taxon>Euteleostomi</taxon>
        <taxon>Actinopterygii</taxon>
        <taxon>Neopterygii</taxon>
        <taxon>Teleostei</taxon>
        <taxon>Ostariophysi</taxon>
        <taxon>Siluriformes</taxon>
        <taxon>Pangasiidae</taxon>
        <taxon>Pangasius</taxon>
    </lineage>
</organism>
<accession>A0ACC5ZI88</accession>
<name>A0ACC5ZI88_9TELE</name>
<evidence type="ECO:0000313" key="1">
    <source>
        <dbReference type="EMBL" id="MCJ8747582.1"/>
    </source>
</evidence>
<comment type="caution">
    <text evidence="1">The sequence shown here is derived from an EMBL/GenBank/DDBJ whole genome shotgun (WGS) entry which is preliminary data.</text>
</comment>
<keyword evidence="2" id="KW-1185">Reference proteome</keyword>
<sequence length="164" mass="18480">MFVVFPVSVQSVHVVDAILGETIILPCTSNQSTWTVYWRYSDSKTVFDIIKGEVKFDEQDPVYKGRVGCFPLEFAKGNFSIKLSNVKQSYQGIYTCNFPSTLTPHTIQLNIKESQPRKHEITVENGDTRGHPHIFLLFSAALLGLYASCGHFSLLSILHLILDK</sequence>
<dbReference type="EMBL" id="CM040999">
    <property type="protein sequence ID" value="MCJ8747582.1"/>
    <property type="molecule type" value="Genomic_DNA"/>
</dbReference>
<evidence type="ECO:0000313" key="2">
    <source>
        <dbReference type="Proteomes" id="UP000830395"/>
    </source>
</evidence>
<protein>
    <submittedName>
        <fullName evidence="1">Uncharacterized protein</fullName>
    </submittedName>
</protein>
<dbReference type="Proteomes" id="UP000830395">
    <property type="component" value="Chromosome 25"/>
</dbReference>
<proteinExistence type="predicted"/>